<sequence length="69" mass="8058">MSSRDTRFLMQMLVHSCMGSHLEISDKNEFNGQDKRKLEVYLEGQLRHIRFGSFLTAILFAELRDHTTA</sequence>
<reference evidence="1" key="1">
    <citation type="submission" date="2020-02" db="EMBL/GenBank/DDBJ databases">
        <authorList>
            <person name="Palmer J.M."/>
        </authorList>
    </citation>
    <scope>NUCLEOTIDE SEQUENCE</scope>
    <source>
        <strain evidence="1">EPUS1.4</strain>
        <tissue evidence="1">Thallus</tissue>
    </source>
</reference>
<gene>
    <name evidence="1" type="ORF">GJ744_008786</name>
</gene>
<evidence type="ECO:0000313" key="1">
    <source>
        <dbReference type="EMBL" id="KAF7513492.1"/>
    </source>
</evidence>
<keyword evidence="2" id="KW-1185">Reference proteome</keyword>
<dbReference type="Proteomes" id="UP000606974">
    <property type="component" value="Unassembled WGS sequence"/>
</dbReference>
<protein>
    <submittedName>
        <fullName evidence="1">Uncharacterized protein</fullName>
    </submittedName>
</protein>
<proteinExistence type="predicted"/>
<dbReference type="AlphaFoldDB" id="A0A8H7E8S8"/>
<name>A0A8H7E8S8_9EURO</name>
<comment type="caution">
    <text evidence="1">The sequence shown here is derived from an EMBL/GenBank/DDBJ whole genome shotgun (WGS) entry which is preliminary data.</text>
</comment>
<organism evidence="1 2">
    <name type="scientific">Endocarpon pusillum</name>
    <dbReference type="NCBI Taxonomy" id="364733"/>
    <lineage>
        <taxon>Eukaryota</taxon>
        <taxon>Fungi</taxon>
        <taxon>Dikarya</taxon>
        <taxon>Ascomycota</taxon>
        <taxon>Pezizomycotina</taxon>
        <taxon>Eurotiomycetes</taxon>
        <taxon>Chaetothyriomycetidae</taxon>
        <taxon>Verrucariales</taxon>
        <taxon>Verrucariaceae</taxon>
        <taxon>Endocarpon</taxon>
    </lineage>
</organism>
<dbReference type="EMBL" id="JAACFV010000005">
    <property type="protein sequence ID" value="KAF7513492.1"/>
    <property type="molecule type" value="Genomic_DNA"/>
</dbReference>
<evidence type="ECO:0000313" key="2">
    <source>
        <dbReference type="Proteomes" id="UP000606974"/>
    </source>
</evidence>
<accession>A0A8H7E8S8</accession>